<evidence type="ECO:0000259" key="2">
    <source>
        <dbReference type="PROSITE" id="PS50887"/>
    </source>
</evidence>
<dbReference type="Pfam" id="PF00989">
    <property type="entry name" value="PAS"/>
    <property type="match status" value="1"/>
</dbReference>
<dbReference type="SMART" id="SM00091">
    <property type="entry name" value="PAS"/>
    <property type="match status" value="2"/>
</dbReference>
<proteinExistence type="predicted"/>
<dbReference type="InterPro" id="IPR013767">
    <property type="entry name" value="PAS_fold"/>
</dbReference>
<dbReference type="CDD" id="cd00130">
    <property type="entry name" value="PAS"/>
    <property type="match status" value="2"/>
</dbReference>
<dbReference type="AlphaFoldDB" id="A0A0U1PBM8"/>
<gene>
    <name evidence="3" type="ORF">MBSD_2257</name>
</gene>
<feature type="domain" description="PAS" evidence="1">
    <location>
        <begin position="171"/>
        <end position="241"/>
    </location>
</feature>
<dbReference type="Pfam" id="PF00990">
    <property type="entry name" value="GGDEF"/>
    <property type="match status" value="1"/>
</dbReference>
<dbReference type="CDD" id="cd01949">
    <property type="entry name" value="GGDEF"/>
    <property type="match status" value="1"/>
</dbReference>
<dbReference type="HOGENOM" id="CLU_612259_0_0_6"/>
<protein>
    <recommendedName>
        <fullName evidence="4">Diguanylate cyclase</fullName>
    </recommendedName>
</protein>
<name>A0A0U1PBM8_9GAMM</name>
<dbReference type="EMBL" id="DF952382">
    <property type="protein sequence ID" value="GAN45706.1"/>
    <property type="molecule type" value="Genomic_DNA"/>
</dbReference>
<dbReference type="Pfam" id="PF13426">
    <property type="entry name" value="PAS_9"/>
    <property type="match status" value="1"/>
</dbReference>
<dbReference type="PROSITE" id="PS50112">
    <property type="entry name" value="PAS"/>
    <property type="match status" value="2"/>
</dbReference>
<evidence type="ECO:0008006" key="4">
    <source>
        <dbReference type="Google" id="ProtNLM"/>
    </source>
</evidence>
<dbReference type="PANTHER" id="PTHR44757">
    <property type="entry name" value="DIGUANYLATE CYCLASE DGCP"/>
    <property type="match status" value="1"/>
</dbReference>
<dbReference type="InterPro" id="IPR035965">
    <property type="entry name" value="PAS-like_dom_sf"/>
</dbReference>
<feature type="domain" description="GGDEF" evidence="2">
    <location>
        <begin position="321"/>
        <end position="447"/>
    </location>
</feature>
<evidence type="ECO:0000313" key="3">
    <source>
        <dbReference type="EMBL" id="GAN45706.1"/>
    </source>
</evidence>
<dbReference type="InterPro" id="IPR029787">
    <property type="entry name" value="Nucleotide_cyclase"/>
</dbReference>
<dbReference type="SMART" id="SM00267">
    <property type="entry name" value="GGDEF"/>
    <property type="match status" value="1"/>
</dbReference>
<dbReference type="PROSITE" id="PS50887">
    <property type="entry name" value="GGDEF"/>
    <property type="match status" value="1"/>
</dbReference>
<dbReference type="Gene3D" id="3.30.450.20">
    <property type="entry name" value="PAS domain"/>
    <property type="match status" value="2"/>
</dbReference>
<dbReference type="PANTHER" id="PTHR44757:SF2">
    <property type="entry name" value="BIOFILM ARCHITECTURE MAINTENANCE PROTEIN MBAA"/>
    <property type="match status" value="1"/>
</dbReference>
<dbReference type="NCBIfam" id="TIGR00229">
    <property type="entry name" value="sensory_box"/>
    <property type="match status" value="2"/>
</dbReference>
<dbReference type="SUPFAM" id="SSF55785">
    <property type="entry name" value="PYP-like sensor domain (PAS domain)"/>
    <property type="match status" value="2"/>
</dbReference>
<dbReference type="SUPFAM" id="SSF55073">
    <property type="entry name" value="Nucleotide cyclase"/>
    <property type="match status" value="1"/>
</dbReference>
<dbReference type="NCBIfam" id="TIGR00254">
    <property type="entry name" value="GGDEF"/>
    <property type="match status" value="1"/>
</dbReference>
<dbReference type="Gene3D" id="3.30.70.270">
    <property type="match status" value="1"/>
</dbReference>
<feature type="domain" description="PAS" evidence="1">
    <location>
        <begin position="46"/>
        <end position="91"/>
    </location>
</feature>
<dbReference type="InterPro" id="IPR000160">
    <property type="entry name" value="GGDEF_dom"/>
</dbReference>
<sequence length="447" mass="51191">MPGRGRHTFELDRLPLRDARGRPFGTLGCGRDLTDMLEAQAARAERDALQRALFAHNPLPVLIYDETSLRILDVNAAATRLYGWTRDEFLGLDLYGIRPVEEAERLRAYVSQPRPDHVACVQGWRHRRKDGTLLDVEITSTRVERDGRAVRIAIVRDVTEERRQQRALGDIERRYRDLVEAGLGMIWSHDLEGRLLMVNTAMAQALGHTAAELVGRNLVDFVPEQGRQAFYEYLMRIRNLRRDAGVVQVLARGGERRVWQYRNVYYADGDPQPYVLGSAQDITLRYHYELRLREQNQKDALTGAYNRRYLEHFAARATPGQRWGCIVVDLDHFKHYNDTYGHEKGDEILLGITRFLQQNSRAGDAVVRLGGDEFLILLPDASTAVVREVAGRLREGVARNEICVDFSMGWAVRQDDEPVEATIRRADQSLIQVRAATRGREARMPRH</sequence>
<accession>A0A0U1PBM8</accession>
<organism evidence="3">
    <name type="scientific">Mizugakiibacter sediminis</name>
    <dbReference type="NCBI Taxonomy" id="1475481"/>
    <lineage>
        <taxon>Bacteria</taxon>
        <taxon>Pseudomonadati</taxon>
        <taxon>Pseudomonadota</taxon>
        <taxon>Gammaproteobacteria</taxon>
        <taxon>Lysobacterales</taxon>
        <taxon>Rhodanobacteraceae</taxon>
        <taxon>Mizugakiibacter</taxon>
    </lineage>
</organism>
<dbReference type="InterPro" id="IPR043128">
    <property type="entry name" value="Rev_trsase/Diguanyl_cyclase"/>
</dbReference>
<evidence type="ECO:0000259" key="1">
    <source>
        <dbReference type="PROSITE" id="PS50112"/>
    </source>
</evidence>
<dbReference type="GO" id="GO:0006355">
    <property type="term" value="P:regulation of DNA-templated transcription"/>
    <property type="evidence" value="ECO:0007669"/>
    <property type="project" value="InterPro"/>
</dbReference>
<dbReference type="InterPro" id="IPR000014">
    <property type="entry name" value="PAS"/>
</dbReference>
<reference evidence="3" key="1">
    <citation type="submission" date="2015-03" db="EMBL/GenBank/DDBJ databases">
        <title>Draft genome sequence of Mizugakiibacter sediminis skMP5.</title>
        <authorList>
            <person name="Watanabe T."/>
            <person name="Kojima H."/>
            <person name="Fukui M."/>
        </authorList>
    </citation>
    <scope>NUCLEOTIDE SEQUENCE</scope>
    <source>
        <strain evidence="3">SkMP5</strain>
    </source>
</reference>
<dbReference type="InterPro" id="IPR052155">
    <property type="entry name" value="Biofilm_reg_signaling"/>
</dbReference>